<comment type="catalytic activity">
    <reaction evidence="7 8">
        <text>UDP-alpha-D-glucose + 2 NAD(+) + H2O = UDP-alpha-D-glucuronate + 2 NADH + 3 H(+)</text>
        <dbReference type="Rhea" id="RHEA:23596"/>
        <dbReference type="ChEBI" id="CHEBI:15377"/>
        <dbReference type="ChEBI" id="CHEBI:15378"/>
        <dbReference type="ChEBI" id="CHEBI:57540"/>
        <dbReference type="ChEBI" id="CHEBI:57945"/>
        <dbReference type="ChEBI" id="CHEBI:58052"/>
        <dbReference type="ChEBI" id="CHEBI:58885"/>
        <dbReference type="EC" id="1.1.1.22"/>
    </reaction>
</comment>
<dbReference type="Proteomes" id="UP000243518">
    <property type="component" value="Unassembled WGS sequence"/>
</dbReference>
<dbReference type="InterPro" id="IPR008927">
    <property type="entry name" value="6-PGluconate_DH-like_C_sf"/>
</dbReference>
<dbReference type="InterPro" id="IPR036220">
    <property type="entry name" value="UDP-Glc/GDP-Man_DH_C_sf"/>
</dbReference>
<dbReference type="InterPro" id="IPR001732">
    <property type="entry name" value="UDP-Glc/GDP-Man_DH_N"/>
</dbReference>
<dbReference type="InterPro" id="IPR014027">
    <property type="entry name" value="UDP-Glc/GDP-Man_DH_C"/>
</dbReference>
<feature type="binding site" evidence="10">
    <location>
        <begin position="155"/>
        <end position="158"/>
    </location>
    <ligand>
        <name>substrate</name>
    </ligand>
</feature>
<comment type="similarity">
    <text evidence="2 8">Belongs to the UDP-glucose/GDP-mannose dehydrogenase family.</text>
</comment>
<evidence type="ECO:0000259" key="12">
    <source>
        <dbReference type="SMART" id="SM00984"/>
    </source>
</evidence>
<feature type="binding site" evidence="11">
    <location>
        <position position="86"/>
    </location>
    <ligand>
        <name>NAD(+)</name>
        <dbReference type="ChEBI" id="CHEBI:57540"/>
    </ligand>
</feature>
<dbReference type="Pfam" id="PF00984">
    <property type="entry name" value="UDPG_MGDP_dh"/>
    <property type="match status" value="1"/>
</dbReference>
<feature type="binding site" evidence="11">
    <location>
        <position position="158"/>
    </location>
    <ligand>
        <name>NAD(+)</name>
        <dbReference type="ChEBI" id="CHEBI:57540"/>
    </ligand>
</feature>
<proteinExistence type="inferred from homology"/>
<gene>
    <name evidence="13" type="ORF">SAMN05216586_102298</name>
</gene>
<dbReference type="GO" id="GO:0003979">
    <property type="term" value="F:UDP-glucose 6-dehydrogenase activity"/>
    <property type="evidence" value="ECO:0007669"/>
    <property type="project" value="UniProtKB-EC"/>
</dbReference>
<feature type="binding site" evidence="11">
    <location>
        <position position="334"/>
    </location>
    <ligand>
        <name>NAD(+)</name>
        <dbReference type="ChEBI" id="CHEBI:57540"/>
    </ligand>
</feature>
<keyword evidence="14" id="KW-1185">Reference proteome</keyword>
<dbReference type="RefSeq" id="WP_088274200.1">
    <property type="nucleotide sequence ID" value="NZ_FNVE01000002.1"/>
</dbReference>
<dbReference type="Gene3D" id="3.40.50.720">
    <property type="entry name" value="NAD(P)-binding Rossmann-like Domain"/>
    <property type="match status" value="2"/>
</dbReference>
<dbReference type="EC" id="1.1.1.22" evidence="3 8"/>
<reference evidence="13 14" key="1">
    <citation type="submission" date="2016-10" db="EMBL/GenBank/DDBJ databases">
        <authorList>
            <person name="Varghese N."/>
            <person name="Submissions S."/>
        </authorList>
    </citation>
    <scope>NUCLEOTIDE SEQUENCE [LARGE SCALE GENOMIC DNA]</scope>
    <source>
        <strain evidence="13 14">CECT 8317</strain>
    </source>
</reference>
<dbReference type="AlphaFoldDB" id="A0AAQ1G6P1"/>
<dbReference type="PIRSF" id="PIRSF000124">
    <property type="entry name" value="UDPglc_GDPman_dh"/>
    <property type="match status" value="1"/>
</dbReference>
<organism evidence="13 14">
    <name type="scientific">Halopseudomonas aestusnigri</name>
    <dbReference type="NCBI Taxonomy" id="857252"/>
    <lineage>
        <taxon>Bacteria</taxon>
        <taxon>Pseudomonadati</taxon>
        <taxon>Pseudomonadota</taxon>
        <taxon>Gammaproteobacteria</taxon>
        <taxon>Pseudomonadales</taxon>
        <taxon>Pseudomonadaceae</taxon>
        <taxon>Halopseudomonas</taxon>
    </lineage>
</organism>
<feature type="binding site" evidence="11">
    <location>
        <position position="35"/>
    </location>
    <ligand>
        <name>NAD(+)</name>
        <dbReference type="ChEBI" id="CHEBI:57540"/>
    </ligand>
</feature>
<dbReference type="PANTHER" id="PTHR43750">
    <property type="entry name" value="UDP-GLUCOSE 6-DEHYDROGENASE TUAD"/>
    <property type="match status" value="1"/>
</dbReference>
<feature type="binding site" evidence="10">
    <location>
        <position position="210"/>
    </location>
    <ligand>
        <name>substrate</name>
    </ligand>
</feature>
<dbReference type="EMBL" id="FNVE01000002">
    <property type="protein sequence ID" value="SEF92001.1"/>
    <property type="molecule type" value="Genomic_DNA"/>
</dbReference>
<dbReference type="Pfam" id="PF03720">
    <property type="entry name" value="UDPG_MGDP_dh_C"/>
    <property type="match status" value="1"/>
</dbReference>
<dbReference type="Pfam" id="PF03721">
    <property type="entry name" value="UDPG_MGDP_dh_N"/>
    <property type="match status" value="1"/>
</dbReference>
<dbReference type="PIRSF" id="PIRSF500134">
    <property type="entry name" value="UDPglc_DH_bac"/>
    <property type="match status" value="1"/>
</dbReference>
<dbReference type="InterPro" id="IPR017476">
    <property type="entry name" value="UDP-Glc/GDP-Man"/>
</dbReference>
<dbReference type="SMART" id="SM00984">
    <property type="entry name" value="UDPG_MGDP_dh_C"/>
    <property type="match status" value="1"/>
</dbReference>
<dbReference type="InterPro" id="IPR014026">
    <property type="entry name" value="UDP-Glc/GDP-Man_DH_dimer"/>
</dbReference>
<dbReference type="Gene3D" id="1.20.5.100">
    <property type="entry name" value="Cytochrome c1, transmembrane anchor, C-terminal"/>
    <property type="match status" value="1"/>
</dbReference>
<protein>
    <recommendedName>
        <fullName evidence="4 8">UDP-glucose 6-dehydrogenase</fullName>
        <ecNumber evidence="3 8">1.1.1.22</ecNumber>
    </recommendedName>
</protein>
<feature type="binding site" evidence="10">
    <location>
        <position position="327"/>
    </location>
    <ligand>
        <name>substrate</name>
    </ligand>
</feature>
<evidence type="ECO:0000256" key="11">
    <source>
        <dbReference type="PIRSR" id="PIRSR500134-3"/>
    </source>
</evidence>
<feature type="binding site" evidence="10">
    <location>
        <begin position="255"/>
        <end position="259"/>
    </location>
    <ligand>
        <name>substrate</name>
    </ligand>
</feature>
<evidence type="ECO:0000256" key="3">
    <source>
        <dbReference type="ARBA" id="ARBA00012954"/>
    </source>
</evidence>
<evidence type="ECO:0000313" key="13">
    <source>
        <dbReference type="EMBL" id="SEF92001.1"/>
    </source>
</evidence>
<dbReference type="InterPro" id="IPR036291">
    <property type="entry name" value="NAD(P)-bd_dom_sf"/>
</dbReference>
<evidence type="ECO:0000256" key="7">
    <source>
        <dbReference type="ARBA" id="ARBA00047473"/>
    </source>
</evidence>
<dbReference type="GO" id="GO:0051287">
    <property type="term" value="F:NAD binding"/>
    <property type="evidence" value="ECO:0007669"/>
    <property type="project" value="InterPro"/>
</dbReference>
<feature type="active site" description="Nucleophile" evidence="9">
    <location>
        <position position="266"/>
    </location>
</feature>
<keyword evidence="5 8" id="KW-0560">Oxidoreductase</keyword>
<feature type="domain" description="UDP-glucose/GDP-mannose dehydrogenase C-terminal" evidence="12">
    <location>
        <begin position="320"/>
        <end position="427"/>
    </location>
</feature>
<evidence type="ECO:0000256" key="8">
    <source>
        <dbReference type="PIRNR" id="PIRNR000124"/>
    </source>
</evidence>
<evidence type="ECO:0000256" key="6">
    <source>
        <dbReference type="ARBA" id="ARBA00023027"/>
    </source>
</evidence>
<evidence type="ECO:0000256" key="4">
    <source>
        <dbReference type="ARBA" id="ARBA00015132"/>
    </source>
</evidence>
<comment type="pathway">
    <text evidence="1">Nucleotide-sugar biosynthesis; UDP-alpha-D-glucuronate biosynthesis; UDP-alpha-D-glucuronate from UDP-alpha-D-glucose: step 1/1.</text>
</comment>
<evidence type="ECO:0000313" key="14">
    <source>
        <dbReference type="Proteomes" id="UP000243518"/>
    </source>
</evidence>
<dbReference type="NCBIfam" id="TIGR03026">
    <property type="entry name" value="NDP-sugDHase"/>
    <property type="match status" value="1"/>
</dbReference>
<dbReference type="GO" id="GO:0000271">
    <property type="term" value="P:polysaccharide biosynthetic process"/>
    <property type="evidence" value="ECO:0007669"/>
    <property type="project" value="InterPro"/>
</dbReference>
<sequence length="456" mass="49698">MQITVIGCGYVGLVTAACFAEMGNRVACVDADEERIAALQRGMSPIYEPGIEGLLQTNRRAGRLTFHPQLGPGLSHSDIVFIAVGTPPALDGSADISQILGVAAQLGVLLDSPSIVVCKSTAPVGTACRVQAILDQLCQRRGLGWQHRVVSNPEFLKEGAAIDDFMRPDRIILGTEDADAERTMRQLYEPFVRNHDRILCMPRRAAEMTKYVANTFLATKISFINEVASLCELLGVDVEEVRKGIGADPRIGHHFIYAGCGYGGSCFPKDIRALLHMAREHDTELPILTAVEQRNQAQKGWPLRMLRKVYGERLAGCTVAVWGLSFKPGTDDIRDAPSRELIDELLAAGTMVKAFDPVAGDNIARAYPAAVARGQLQLFSDPYVALNQADALALLTEWKQFRQPDFALMAQLMRAPVIIDGRNQYDPAVVGAHGFRHLGVGRLPVDAPAPLLRKVV</sequence>
<evidence type="ECO:0000256" key="1">
    <source>
        <dbReference type="ARBA" id="ARBA00004701"/>
    </source>
</evidence>
<evidence type="ECO:0000256" key="5">
    <source>
        <dbReference type="ARBA" id="ARBA00023002"/>
    </source>
</evidence>
<dbReference type="SUPFAM" id="SSF48179">
    <property type="entry name" value="6-phosphogluconate dehydrogenase C-terminal domain-like"/>
    <property type="match status" value="1"/>
</dbReference>
<feature type="binding site" evidence="10">
    <location>
        <position position="263"/>
    </location>
    <ligand>
        <name>substrate</name>
    </ligand>
</feature>
<evidence type="ECO:0000256" key="10">
    <source>
        <dbReference type="PIRSR" id="PIRSR500134-2"/>
    </source>
</evidence>
<name>A0AAQ1G6P1_9GAMM</name>
<dbReference type="SUPFAM" id="SSF52413">
    <property type="entry name" value="UDP-glucose/GDP-mannose dehydrogenase C-terminal domain"/>
    <property type="match status" value="1"/>
</dbReference>
<dbReference type="PANTHER" id="PTHR43750:SF3">
    <property type="entry name" value="UDP-GLUCOSE 6-DEHYDROGENASE TUAD"/>
    <property type="match status" value="1"/>
</dbReference>
<evidence type="ECO:0000256" key="9">
    <source>
        <dbReference type="PIRSR" id="PIRSR500134-1"/>
    </source>
</evidence>
<evidence type="ECO:0000256" key="2">
    <source>
        <dbReference type="ARBA" id="ARBA00006601"/>
    </source>
</evidence>
<keyword evidence="6 8" id="KW-0520">NAD</keyword>
<comment type="caution">
    <text evidence="13">The sequence shown here is derived from an EMBL/GenBank/DDBJ whole genome shotgun (WGS) entry which is preliminary data.</text>
</comment>
<feature type="binding site" evidence="11">
    <location>
        <position position="121"/>
    </location>
    <ligand>
        <name>NAD(+)</name>
        <dbReference type="ChEBI" id="CHEBI:57540"/>
    </ligand>
</feature>
<dbReference type="InterPro" id="IPR028357">
    <property type="entry name" value="UDPglc_DH_bac"/>
</dbReference>
<accession>A0AAQ1G6P1</accession>
<feature type="binding site" evidence="11">
    <location>
        <position position="30"/>
    </location>
    <ligand>
        <name>NAD(+)</name>
        <dbReference type="ChEBI" id="CHEBI:57540"/>
    </ligand>
</feature>
<dbReference type="SUPFAM" id="SSF51735">
    <property type="entry name" value="NAD(P)-binding Rossmann-fold domains"/>
    <property type="match status" value="1"/>
</dbReference>
<feature type="binding site" evidence="11">
    <location>
        <position position="269"/>
    </location>
    <ligand>
        <name>NAD(+)</name>
        <dbReference type="ChEBI" id="CHEBI:57540"/>
    </ligand>
</feature>